<reference evidence="5" key="1">
    <citation type="submission" date="2025-08" db="UniProtKB">
        <authorList>
            <consortium name="RefSeq"/>
        </authorList>
    </citation>
    <scope>IDENTIFICATION</scope>
</reference>
<feature type="region of interest" description="Disordered" evidence="1">
    <location>
        <begin position="81"/>
        <end position="106"/>
    </location>
</feature>
<name>A0A6P8SHU2_GEOSA</name>
<dbReference type="Pfam" id="PF17517">
    <property type="entry name" value="IgGFc_binding"/>
    <property type="match status" value="2"/>
</dbReference>
<dbReference type="Proteomes" id="UP000515159">
    <property type="component" value="Chromosome 11"/>
</dbReference>
<proteinExistence type="predicted"/>
<dbReference type="RefSeq" id="XP_033818515.1">
    <property type="nucleotide sequence ID" value="XM_033962624.1"/>
</dbReference>
<dbReference type="OrthoDB" id="6236007at2759"/>
<dbReference type="GeneID" id="117368880"/>
<sequence length="1595" mass="174368">MGPPLLSTLWVFLTLISETWTFLGGLPNLGGIPNLGGRQFGVKVPNIPTGAFSEKWSYGSGQPNIKGGAVKGQLSFGGGTGGGQWSFVGGTGGGSETKKIPPPSSGIDFEKWSFEGGGSETKKIPPPPPGVDIKTWIQKFIQSGDIKGKWSFGGGGSETKKIPPPPPGVDFGKWPFGGGESLMQKFASKFPFLRPGTKLTFNLKFPAGQNEEQWLYKFFSTKTTTGEQQGLRPATFMFLIPPRLLATEWWIYQNAPDIPSQFVTDGLMGTEFIAAFMSNYNQKIQGNCTLLITGYHPGTQFTIFVRNTNFKRDGTVGPMETISVPITIPVELTETGIFSKSIIINANNPIILVSINYKEDSLASAAMYPVQNLGNEYYIVTPSGEPGGNMKEFTVATYGSLNTINIYLQGPVTFQHKIFPAGSKLSINLQPYEVVQIQSSQDLTGTRIVSQKPVAVLSGHSCFGKGPRCNHIYQQLKPVFNWGFVFCIPPFSFQSNGVVLVIASKNTELDYSIGPGRGTKDLKPGQAMRIEFTGPEAIFLRANTAIEVAYYSSGGTWDGKTFDSFLMDIPDVATYCTSYMIFGHQLLATNYVMIIAKVSATSKFLIDGQLISKIQWKIIAGSDYVFGEIKYGTRSSFLTVQHPTLPFGLLSFGFSDKISFAPPVMCTGFTENHIRMAPMITNDKGQLPLPAPKEGPVPLPTPKEGKGKWLFEGGVGSETKKIPPPPPGVDFKTWIQKFIQSGDITGKWSIEGGVGSETKKIPPPPPGVDFKTWIQKFIQSGDIKGEWSFEGGGSETKKIPPPPPGVDFETWMRTFIPSGNITGKWPFGGGGKWLFEGGVGSETKKIPPPPPGVDFKTWIQKFIQSGDIKGEWSFEGGGSETKKIPPPPPGVDFETWMRTFIPSGNITGKWPFGGGGKWLFEGGVGSETKKIPPPPPGVDFKTWIQKFIQSGDIKGKWSIEGGGSETKKIPPPPPGVDFETWMRTFIPSGNITGKWPFGGGGKWLFEGGVGSETKKIPPPPPGVDFKTWIQKFIQSGDITGNWSFEGGGSETKKIPPPPPGVDFETWMRTFIPSGNITESLMQKFASKFPFLRPGTKLTFNLKFPAGQNEEQWLYKFFSTKTTTGEQQGLRPATFMFLIPPRLLATEWWIYQNAPDIPSQFVTDGLMGTEFIAAFMSNYNQKIQGNCTLLITGYHPGTQFTIFVRNTNFKRDGTVGPMETISVPITIPVELTETGIFSKSIIINANNPIILVSINYKEDSLASAAMYPVQNLGNEYYIVTPSGEPGGNMKEFTVATYGSLNTINIYLQGPVTFQHKIFPAGSKLSINLQPYEVVQIQSSQDLTGTRIVSQKPVAVLSGHSCFGKGPRCNHIYQQLKPVFNWGFIFCIPPFSFQSNGVVLVIASKNTELDYSIGPGRGTKDLKPGQAMRIEFTGPEAIFLRANTAIEVAYYSSGGTWDGKTFDSFLMDIPDVATYCTSYMIFGHQLLATNYVMIIAKVSATSKFLIDGQLISKIQWKIIAGSDYVFGEIKYGTRSSFLTVQHPTLPFGLLSFGFSDKISFAPPVMCTGFTENHIRMAPMITNDKGQLPLPAPKEGPG</sequence>
<organism evidence="4 5">
    <name type="scientific">Geotrypetes seraphini</name>
    <name type="common">Gaboon caecilian</name>
    <name type="synonym">Caecilia seraphini</name>
    <dbReference type="NCBI Taxonomy" id="260995"/>
    <lineage>
        <taxon>Eukaryota</taxon>
        <taxon>Metazoa</taxon>
        <taxon>Chordata</taxon>
        <taxon>Craniata</taxon>
        <taxon>Vertebrata</taxon>
        <taxon>Euteleostomi</taxon>
        <taxon>Amphibia</taxon>
        <taxon>Gymnophiona</taxon>
        <taxon>Geotrypetes</taxon>
    </lineage>
</organism>
<protein>
    <submittedName>
        <fullName evidence="5">Uncharacterized protein LOC117368880</fullName>
    </submittedName>
</protein>
<dbReference type="PANTHER" id="PTHR46534">
    <property type="entry name" value="IGGFC_BINDING DOMAIN-CONTAINING PROTEIN"/>
    <property type="match status" value="1"/>
</dbReference>
<evidence type="ECO:0000259" key="3">
    <source>
        <dbReference type="Pfam" id="PF17517"/>
    </source>
</evidence>
<dbReference type="InParanoid" id="A0A6P8SHU2"/>
<evidence type="ECO:0000313" key="4">
    <source>
        <dbReference type="Proteomes" id="UP000515159"/>
    </source>
</evidence>
<feature type="signal peptide" evidence="2">
    <location>
        <begin position="1"/>
        <end position="21"/>
    </location>
</feature>
<dbReference type="InterPro" id="IPR035234">
    <property type="entry name" value="IgGFc-bd_N"/>
</dbReference>
<evidence type="ECO:0000256" key="1">
    <source>
        <dbReference type="SAM" id="MobiDB-lite"/>
    </source>
</evidence>
<keyword evidence="2" id="KW-0732">Signal</keyword>
<keyword evidence="4" id="KW-1185">Reference proteome</keyword>
<dbReference type="KEGG" id="gsh:117368880"/>
<dbReference type="PANTHER" id="PTHR46534:SF2">
    <property type="entry name" value="VWFD DOMAIN-CONTAINING PROTEIN"/>
    <property type="match status" value="1"/>
</dbReference>
<feature type="domain" description="IgGFc-binding protein N-terminal" evidence="3">
    <location>
        <begin position="366"/>
        <end position="653"/>
    </location>
</feature>
<feature type="chain" id="PRO_5028133139" evidence="2">
    <location>
        <begin position="22"/>
        <end position="1595"/>
    </location>
</feature>
<evidence type="ECO:0000313" key="5">
    <source>
        <dbReference type="RefSeq" id="XP_033818515.1"/>
    </source>
</evidence>
<accession>A0A6P8SHU2</accession>
<feature type="domain" description="IgGFc-binding protein N-terminal" evidence="3">
    <location>
        <begin position="1264"/>
        <end position="1551"/>
    </location>
</feature>
<feature type="compositionally biased region" description="Gly residues" evidence="1">
    <location>
        <begin position="81"/>
        <end position="95"/>
    </location>
</feature>
<evidence type="ECO:0000256" key="2">
    <source>
        <dbReference type="SAM" id="SignalP"/>
    </source>
</evidence>
<gene>
    <name evidence="5" type="primary">LOC117368880</name>
</gene>